<dbReference type="PANTHER" id="PTHR42788:SF13">
    <property type="entry name" value="ALIPHATIC SULFONATES IMPORT ATP-BINDING PROTEIN SSUB"/>
    <property type="match status" value="1"/>
</dbReference>
<dbReference type="InterPro" id="IPR027417">
    <property type="entry name" value="P-loop_NTPase"/>
</dbReference>
<reference evidence="5 6" key="1">
    <citation type="submission" date="2018-05" db="EMBL/GenBank/DDBJ databases">
        <title>Genomic Encyclopedia of Type Strains, Phase IV (KMG-IV): sequencing the most valuable type-strain genomes for metagenomic binning, comparative biology and taxonomic classification.</title>
        <authorList>
            <person name="Goeker M."/>
        </authorList>
    </citation>
    <scope>NUCLEOTIDE SEQUENCE [LARGE SCALE GENOMIC DNA]</scope>
    <source>
        <strain evidence="5 6">DSM 44717</strain>
    </source>
</reference>
<dbReference type="GO" id="GO:0005524">
    <property type="term" value="F:ATP binding"/>
    <property type="evidence" value="ECO:0007669"/>
    <property type="project" value="UniProtKB-KW"/>
</dbReference>
<name>A0A317NHL3_9NOCA</name>
<organism evidence="5 6">
    <name type="scientific">Nocardia neocaledoniensis</name>
    <dbReference type="NCBI Taxonomy" id="236511"/>
    <lineage>
        <taxon>Bacteria</taxon>
        <taxon>Bacillati</taxon>
        <taxon>Actinomycetota</taxon>
        <taxon>Actinomycetes</taxon>
        <taxon>Mycobacteriales</taxon>
        <taxon>Nocardiaceae</taxon>
        <taxon>Nocardia</taxon>
    </lineage>
</organism>
<keyword evidence="6" id="KW-1185">Reference proteome</keyword>
<evidence type="ECO:0000256" key="3">
    <source>
        <dbReference type="ARBA" id="ARBA00022840"/>
    </source>
</evidence>
<evidence type="ECO:0000256" key="1">
    <source>
        <dbReference type="ARBA" id="ARBA00022448"/>
    </source>
</evidence>
<accession>A0A317NHL3</accession>
<keyword evidence="3 5" id="KW-0067">ATP-binding</keyword>
<evidence type="ECO:0000259" key="4">
    <source>
        <dbReference type="PROSITE" id="PS50893"/>
    </source>
</evidence>
<dbReference type="Pfam" id="PF00005">
    <property type="entry name" value="ABC_tran"/>
    <property type="match status" value="1"/>
</dbReference>
<keyword evidence="1" id="KW-0813">Transport</keyword>
<feature type="domain" description="ABC transporter" evidence="4">
    <location>
        <begin position="8"/>
        <end position="241"/>
    </location>
</feature>
<sequence length="285" mass="30855">MSSTATKLALHGVGKQFVVRGAAEKFTAIADVSIEVGAGEFLVLVGPSGSGKSTLLDLLGGLSTPSSGQILLDGAPVTGPGLDRGVVFQQYALLPWRTARANIQFGLEAKGVARRERRAIADHYLELVGLAGFGDRYPHELSGGMKQRVAIARSLAFDPEVLLMDEPFAALDAQTRESLQDELLRIWRATGKTILFITHGIDEAVYLGQRVAVLTSRPGRVKAVIDIDIDRTGEIDVRSSEQFRDYRHRIWTELRGEVSRAQRLELATEDSAAAAASIDRSPAHV</sequence>
<dbReference type="PANTHER" id="PTHR42788">
    <property type="entry name" value="TAURINE IMPORT ATP-BINDING PROTEIN-RELATED"/>
    <property type="match status" value="1"/>
</dbReference>
<dbReference type="InterPro" id="IPR017871">
    <property type="entry name" value="ABC_transporter-like_CS"/>
</dbReference>
<evidence type="ECO:0000313" key="5">
    <source>
        <dbReference type="EMBL" id="PWV74297.1"/>
    </source>
</evidence>
<keyword evidence="2" id="KW-0547">Nucleotide-binding</keyword>
<dbReference type="Proteomes" id="UP000246410">
    <property type="component" value="Unassembled WGS sequence"/>
</dbReference>
<dbReference type="CDD" id="cd03293">
    <property type="entry name" value="ABC_NrtD_SsuB_transporters"/>
    <property type="match status" value="1"/>
</dbReference>
<dbReference type="SMART" id="SM00382">
    <property type="entry name" value="AAA"/>
    <property type="match status" value="1"/>
</dbReference>
<dbReference type="InterPro" id="IPR003593">
    <property type="entry name" value="AAA+_ATPase"/>
</dbReference>
<comment type="caution">
    <text evidence="5">The sequence shown here is derived from an EMBL/GenBank/DDBJ whole genome shotgun (WGS) entry which is preliminary data.</text>
</comment>
<gene>
    <name evidence="5" type="ORF">DFR69_106108</name>
</gene>
<protein>
    <submittedName>
        <fullName evidence="5">NitT/TauT family transport system ATP-binding protein</fullName>
    </submittedName>
</protein>
<dbReference type="GO" id="GO:0016887">
    <property type="term" value="F:ATP hydrolysis activity"/>
    <property type="evidence" value="ECO:0007669"/>
    <property type="project" value="InterPro"/>
</dbReference>
<proteinExistence type="predicted"/>
<dbReference type="InterPro" id="IPR003439">
    <property type="entry name" value="ABC_transporter-like_ATP-bd"/>
</dbReference>
<dbReference type="RefSeq" id="WP_110038764.1">
    <property type="nucleotide sequence ID" value="NZ_QGTL01000006.1"/>
</dbReference>
<dbReference type="SUPFAM" id="SSF52540">
    <property type="entry name" value="P-loop containing nucleoside triphosphate hydrolases"/>
    <property type="match status" value="1"/>
</dbReference>
<dbReference type="EMBL" id="QGTL01000006">
    <property type="protein sequence ID" value="PWV74297.1"/>
    <property type="molecule type" value="Genomic_DNA"/>
</dbReference>
<dbReference type="PROSITE" id="PS00211">
    <property type="entry name" value="ABC_TRANSPORTER_1"/>
    <property type="match status" value="1"/>
</dbReference>
<dbReference type="AlphaFoldDB" id="A0A317NHL3"/>
<evidence type="ECO:0000313" key="6">
    <source>
        <dbReference type="Proteomes" id="UP000246410"/>
    </source>
</evidence>
<dbReference type="Gene3D" id="3.40.50.300">
    <property type="entry name" value="P-loop containing nucleotide triphosphate hydrolases"/>
    <property type="match status" value="1"/>
</dbReference>
<evidence type="ECO:0000256" key="2">
    <source>
        <dbReference type="ARBA" id="ARBA00022741"/>
    </source>
</evidence>
<dbReference type="PROSITE" id="PS50893">
    <property type="entry name" value="ABC_TRANSPORTER_2"/>
    <property type="match status" value="1"/>
</dbReference>
<dbReference type="InterPro" id="IPR050166">
    <property type="entry name" value="ABC_transporter_ATP-bind"/>
</dbReference>